<dbReference type="PROSITE" id="PS00668">
    <property type="entry name" value="COMPLEX1_ND1_2"/>
    <property type="match status" value="1"/>
</dbReference>
<comment type="similarity">
    <text evidence="3 12">Belongs to the complex I subunit 1 family.</text>
</comment>
<feature type="transmembrane region" description="Helical" evidence="14">
    <location>
        <begin position="246"/>
        <end position="269"/>
    </location>
</feature>
<evidence type="ECO:0000256" key="11">
    <source>
        <dbReference type="ARBA" id="ARBA00023136"/>
    </source>
</evidence>
<feature type="transmembrane region" description="Helical" evidence="14">
    <location>
        <begin position="281"/>
        <end position="299"/>
    </location>
</feature>
<gene>
    <name evidence="15" type="primary">ND1</name>
</gene>
<dbReference type="PANTHER" id="PTHR11432">
    <property type="entry name" value="NADH DEHYDROGENASE SUBUNIT 1"/>
    <property type="match status" value="1"/>
</dbReference>
<evidence type="ECO:0000256" key="3">
    <source>
        <dbReference type="ARBA" id="ARBA00010535"/>
    </source>
</evidence>
<dbReference type="EMBL" id="MH001194">
    <property type="protein sequence ID" value="AYC65836.1"/>
    <property type="molecule type" value="Genomic_DNA"/>
</dbReference>
<keyword evidence="7" id="KW-0999">Mitochondrion inner membrane</keyword>
<evidence type="ECO:0000256" key="10">
    <source>
        <dbReference type="ARBA" id="ARBA00023128"/>
    </source>
</evidence>
<dbReference type="InterPro" id="IPR001694">
    <property type="entry name" value="NADH_UbQ_OxRdtase_su1/FPO"/>
</dbReference>
<feature type="transmembrane region" description="Helical" evidence="14">
    <location>
        <begin position="78"/>
        <end position="99"/>
    </location>
</feature>
<feature type="transmembrane region" description="Helical" evidence="14">
    <location>
        <begin position="111"/>
        <end position="133"/>
    </location>
</feature>
<evidence type="ECO:0000256" key="4">
    <source>
        <dbReference type="ARBA" id="ARBA00021009"/>
    </source>
</evidence>
<keyword evidence="6 12" id="KW-0812">Transmembrane</keyword>
<feature type="transmembrane region" description="Helical" evidence="14">
    <location>
        <begin position="145"/>
        <end position="167"/>
    </location>
</feature>
<evidence type="ECO:0000256" key="8">
    <source>
        <dbReference type="ARBA" id="ARBA00022989"/>
    </source>
</evidence>
<keyword evidence="10 13" id="KW-0496">Mitochondrion</keyword>
<evidence type="ECO:0000256" key="13">
    <source>
        <dbReference type="RuleBase" id="RU000473"/>
    </source>
</evidence>
<sequence length="304" mass="33385">MKLMDVSGLTFVTIQVLDVFVCALISVAFYTLFERKFLGLAQIRMGPNKTGLSGILQPFSDAMKLVSKTESSPVSSSFWGVVISPAVAFLLSLTIWSVFPSFYGMFSLNLGFLVVLMYLSLTAYPLIFAGWFSNSKYASIGGIRAVALSLSYEIPLSFSILGMILMLKSPNPSCWGQMNLVSGLVYSQMGMMFVILVCLLVESGRSPFDLAEGESELVSGYCVEYGGGMYVLVFLSEYLAMFFSGVVISMLSFQSPIVVFLVVGISAWIRSTLPRVRFDSLMGMGWLILTPLSMGLFFMNCSFQ</sequence>
<feature type="transmembrane region" description="Helical" evidence="14">
    <location>
        <begin position="179"/>
        <end position="201"/>
    </location>
</feature>
<dbReference type="PANTHER" id="PTHR11432:SF3">
    <property type="entry name" value="NADH-UBIQUINONE OXIDOREDUCTASE CHAIN 1"/>
    <property type="match status" value="1"/>
</dbReference>
<dbReference type="Pfam" id="PF00146">
    <property type="entry name" value="NADHdh"/>
    <property type="match status" value="1"/>
</dbReference>
<keyword evidence="8 14" id="KW-1133">Transmembrane helix</keyword>
<evidence type="ECO:0000256" key="9">
    <source>
        <dbReference type="ARBA" id="ARBA00023075"/>
    </source>
</evidence>
<evidence type="ECO:0000256" key="1">
    <source>
        <dbReference type="ARBA" id="ARBA00003257"/>
    </source>
</evidence>
<evidence type="ECO:0000256" key="2">
    <source>
        <dbReference type="ARBA" id="ARBA00004448"/>
    </source>
</evidence>
<dbReference type="InterPro" id="IPR018086">
    <property type="entry name" value="NADH_UbQ_OxRdtase_su1_CS"/>
</dbReference>
<comment type="catalytic activity">
    <reaction evidence="13">
        <text>a ubiquinone + NADH + 5 H(+)(in) = a ubiquinol + NAD(+) + 4 H(+)(out)</text>
        <dbReference type="Rhea" id="RHEA:29091"/>
        <dbReference type="Rhea" id="RHEA-COMP:9565"/>
        <dbReference type="Rhea" id="RHEA-COMP:9566"/>
        <dbReference type="ChEBI" id="CHEBI:15378"/>
        <dbReference type="ChEBI" id="CHEBI:16389"/>
        <dbReference type="ChEBI" id="CHEBI:17976"/>
        <dbReference type="ChEBI" id="CHEBI:57540"/>
        <dbReference type="ChEBI" id="CHEBI:57945"/>
        <dbReference type="EC" id="7.1.1.2"/>
    </reaction>
</comment>
<keyword evidence="12" id="KW-0520">NAD</keyword>
<comment type="function">
    <text evidence="1">Core subunit of the mitochondrial membrane respiratory chain NADH dehydrogenase (Complex I) that is believed to belong to the minimal assembly required for catalysis. Complex I functions in the transfer of electrons from NADH to the respiratory chain. The immediate electron acceptor for the enzyme is believed to be ubiquinone.</text>
</comment>
<evidence type="ECO:0000256" key="12">
    <source>
        <dbReference type="RuleBase" id="RU000471"/>
    </source>
</evidence>
<evidence type="ECO:0000313" key="15">
    <source>
        <dbReference type="EMBL" id="AYC65836.1"/>
    </source>
</evidence>
<reference evidence="15" key="1">
    <citation type="journal article" date="2018" name="Syst. Biol.">
        <title>Mitochondrial Genome Fragmentation Unites the Parasitic Lice of Eutherian Mammals.</title>
        <authorList>
            <person name="Song F."/>
            <person name="Li H."/>
            <person name="Liu G.-H."/>
            <person name="Wang W."/>
            <person name="James P."/>
            <person name="Colwell D.D."/>
            <person name="Tran A."/>
            <person name="Gong S."/>
            <person name="Cai W."/>
            <person name="Shao R."/>
        </authorList>
    </citation>
    <scope>NUCLEOTIDE SEQUENCE</scope>
    <source>
        <strain evidence="15">Minichromosome 6</strain>
    </source>
</reference>
<accession>A0A386B290</accession>
<keyword evidence="9 13" id="KW-0830">Ubiquinone</keyword>
<evidence type="ECO:0000256" key="14">
    <source>
        <dbReference type="SAM" id="Phobius"/>
    </source>
</evidence>
<keyword evidence="5" id="KW-0813">Transport</keyword>
<evidence type="ECO:0000256" key="5">
    <source>
        <dbReference type="ARBA" id="ARBA00022448"/>
    </source>
</evidence>
<evidence type="ECO:0000256" key="7">
    <source>
        <dbReference type="ARBA" id="ARBA00022792"/>
    </source>
</evidence>
<dbReference type="EC" id="7.1.1.2" evidence="13"/>
<feature type="transmembrane region" description="Helical" evidence="14">
    <location>
        <begin position="12"/>
        <end position="33"/>
    </location>
</feature>
<protein>
    <recommendedName>
        <fullName evidence="4 13">NADH-ubiquinone oxidoreductase chain 1</fullName>
        <ecNumber evidence="13">7.1.1.2</ecNumber>
    </recommendedName>
</protein>
<organism evidence="15">
    <name type="scientific">Bovicola bovis</name>
    <name type="common">cattle chewing louse</name>
    <dbReference type="NCBI Taxonomy" id="160097"/>
    <lineage>
        <taxon>Eukaryota</taxon>
        <taxon>Metazoa</taxon>
        <taxon>Ecdysozoa</taxon>
        <taxon>Arthropoda</taxon>
        <taxon>Hexapoda</taxon>
        <taxon>Insecta</taxon>
        <taxon>Pterygota</taxon>
        <taxon>Neoptera</taxon>
        <taxon>Paraneoptera</taxon>
        <taxon>Psocodea</taxon>
        <taxon>Troctomorpha</taxon>
        <taxon>Phthiraptera</taxon>
        <taxon>Ischnocera</taxon>
        <taxon>Bovicoliidae</taxon>
        <taxon>Bovicola</taxon>
    </lineage>
</organism>
<keyword evidence="11 14" id="KW-0472">Membrane</keyword>
<dbReference type="GO" id="GO:0005743">
    <property type="term" value="C:mitochondrial inner membrane"/>
    <property type="evidence" value="ECO:0007669"/>
    <property type="project" value="UniProtKB-SubCell"/>
</dbReference>
<geneLocation type="mitochondrion" evidence="15"/>
<dbReference type="GO" id="GO:0003954">
    <property type="term" value="F:NADH dehydrogenase activity"/>
    <property type="evidence" value="ECO:0007669"/>
    <property type="project" value="TreeGrafter"/>
</dbReference>
<name>A0A386B290_9NEOP</name>
<comment type="subcellular location">
    <subcellularLocation>
        <location evidence="2 12">Mitochondrion inner membrane</location>
        <topology evidence="2 12">Multi-pass membrane protein</topology>
    </subcellularLocation>
</comment>
<proteinExistence type="inferred from homology"/>
<evidence type="ECO:0000256" key="6">
    <source>
        <dbReference type="ARBA" id="ARBA00022692"/>
    </source>
</evidence>
<feature type="transmembrane region" description="Helical" evidence="14">
    <location>
        <begin position="222"/>
        <end position="240"/>
    </location>
</feature>
<dbReference type="AlphaFoldDB" id="A0A386B290"/>
<dbReference type="GO" id="GO:0009060">
    <property type="term" value="P:aerobic respiration"/>
    <property type="evidence" value="ECO:0007669"/>
    <property type="project" value="TreeGrafter"/>
</dbReference>
<dbReference type="GO" id="GO:0008137">
    <property type="term" value="F:NADH dehydrogenase (ubiquinone) activity"/>
    <property type="evidence" value="ECO:0007669"/>
    <property type="project" value="UniProtKB-EC"/>
</dbReference>